<accession>A0A165B6L1</accession>
<protein>
    <submittedName>
        <fullName evidence="1">Uncharacterized protein</fullName>
    </submittedName>
</protein>
<dbReference type="Proteomes" id="UP000077266">
    <property type="component" value="Unassembled WGS sequence"/>
</dbReference>
<evidence type="ECO:0000313" key="2">
    <source>
        <dbReference type="Proteomes" id="UP000077266"/>
    </source>
</evidence>
<reference evidence="1 2" key="1">
    <citation type="journal article" date="2016" name="Mol. Biol. Evol.">
        <title>Comparative Genomics of Early-Diverging Mushroom-Forming Fungi Provides Insights into the Origins of Lignocellulose Decay Capabilities.</title>
        <authorList>
            <person name="Nagy L.G."/>
            <person name="Riley R."/>
            <person name="Tritt A."/>
            <person name="Adam C."/>
            <person name="Daum C."/>
            <person name="Floudas D."/>
            <person name="Sun H."/>
            <person name="Yadav J.S."/>
            <person name="Pangilinan J."/>
            <person name="Larsson K.H."/>
            <person name="Matsuura K."/>
            <person name="Barry K."/>
            <person name="Labutti K."/>
            <person name="Kuo R."/>
            <person name="Ohm R.A."/>
            <person name="Bhattacharya S.S."/>
            <person name="Shirouzu T."/>
            <person name="Yoshinaga Y."/>
            <person name="Martin F.M."/>
            <person name="Grigoriev I.V."/>
            <person name="Hibbett D.S."/>
        </authorList>
    </citation>
    <scope>NUCLEOTIDE SEQUENCE [LARGE SCALE GENOMIC DNA]</scope>
    <source>
        <strain evidence="1 2">HHB12029</strain>
    </source>
</reference>
<gene>
    <name evidence="1" type="ORF">EXIGLDRAFT_443188</name>
</gene>
<name>A0A165B6L1_EXIGL</name>
<sequence length="131" mass="14563">MSRPCLGLWGWLCSWPGDETPSHCPCPEHQRTVTITWSAYGEKVGIEHCAHRVKVAHPISSWAGTGVWWRKEAHLKIPPPLVGLTVLCTSPLGLRVRLGVCEGDNDNSFPAVRHQRRSGKITDCTYHCVAL</sequence>
<dbReference type="AlphaFoldDB" id="A0A165B6L1"/>
<evidence type="ECO:0000313" key="1">
    <source>
        <dbReference type="EMBL" id="KZV79941.1"/>
    </source>
</evidence>
<organism evidence="1 2">
    <name type="scientific">Exidia glandulosa HHB12029</name>
    <dbReference type="NCBI Taxonomy" id="1314781"/>
    <lineage>
        <taxon>Eukaryota</taxon>
        <taxon>Fungi</taxon>
        <taxon>Dikarya</taxon>
        <taxon>Basidiomycota</taxon>
        <taxon>Agaricomycotina</taxon>
        <taxon>Agaricomycetes</taxon>
        <taxon>Auriculariales</taxon>
        <taxon>Exidiaceae</taxon>
        <taxon>Exidia</taxon>
    </lineage>
</organism>
<keyword evidence="2" id="KW-1185">Reference proteome</keyword>
<dbReference type="EMBL" id="KV426541">
    <property type="protein sequence ID" value="KZV79941.1"/>
    <property type="molecule type" value="Genomic_DNA"/>
</dbReference>
<dbReference type="InParanoid" id="A0A165B6L1"/>
<proteinExistence type="predicted"/>